<protein>
    <submittedName>
        <fullName evidence="7">Carbohydrate kinase, FGGY family protein</fullName>
    </submittedName>
</protein>
<feature type="domain" description="Carbohydrate kinase FGGY C-terminal" evidence="6">
    <location>
        <begin position="292"/>
        <end position="444"/>
    </location>
</feature>
<dbReference type="PANTHER" id="PTHR43095">
    <property type="entry name" value="SUGAR KINASE"/>
    <property type="match status" value="1"/>
</dbReference>
<dbReference type="GO" id="GO:0016773">
    <property type="term" value="F:phosphotransferase activity, alcohol group as acceptor"/>
    <property type="evidence" value="ECO:0007669"/>
    <property type="project" value="InterPro"/>
</dbReference>
<dbReference type="EMBL" id="ABYI02000042">
    <property type="protein sequence ID" value="EEG72308.1"/>
    <property type="molecule type" value="Genomic_DNA"/>
</dbReference>
<proteinExistence type="inferred from homology"/>
<dbReference type="PANTHER" id="PTHR43095:SF3">
    <property type="entry name" value="L-XYLULOSE_3-KETO-L-GULONATE KINASE"/>
    <property type="match status" value="1"/>
</dbReference>
<keyword evidence="3 4" id="KW-0418">Kinase</keyword>
<evidence type="ECO:0000313" key="7">
    <source>
        <dbReference type="EMBL" id="EEG72308.1"/>
    </source>
</evidence>
<comment type="caution">
    <text evidence="7">The sequence shown here is derived from an EMBL/GenBank/DDBJ whole genome shotgun (WGS) entry which is preliminary data.</text>
</comment>
<dbReference type="Pfam" id="PF02782">
    <property type="entry name" value="FGGY_C"/>
    <property type="match status" value="1"/>
</dbReference>
<feature type="domain" description="Carbohydrate kinase FGGY N-terminal" evidence="5">
    <location>
        <begin position="5"/>
        <end position="239"/>
    </location>
</feature>
<dbReference type="InterPro" id="IPR043129">
    <property type="entry name" value="ATPase_NBD"/>
</dbReference>
<evidence type="ECO:0000256" key="1">
    <source>
        <dbReference type="ARBA" id="ARBA00009156"/>
    </source>
</evidence>
<keyword evidence="2 4" id="KW-0808">Transferase</keyword>
<evidence type="ECO:0000256" key="4">
    <source>
        <dbReference type="RuleBase" id="RU003733"/>
    </source>
</evidence>
<dbReference type="InterPro" id="IPR050406">
    <property type="entry name" value="FGGY_Carb_Kinase"/>
</dbReference>
<dbReference type="PROSITE" id="PS00445">
    <property type="entry name" value="FGGY_KINASES_2"/>
    <property type="match status" value="1"/>
</dbReference>
<evidence type="ECO:0000256" key="3">
    <source>
        <dbReference type="ARBA" id="ARBA00022777"/>
    </source>
</evidence>
<dbReference type="Proteomes" id="UP000004893">
    <property type="component" value="Unassembled WGS sequence"/>
</dbReference>
<dbReference type="InterPro" id="IPR018484">
    <property type="entry name" value="FGGY_N"/>
</dbReference>
<dbReference type="CDD" id="cd07802">
    <property type="entry name" value="ASKHA_NBD_FGGY_EcLyxK-like"/>
    <property type="match status" value="1"/>
</dbReference>
<evidence type="ECO:0000313" key="8">
    <source>
        <dbReference type="Proteomes" id="UP000004893"/>
    </source>
</evidence>
<evidence type="ECO:0000259" key="5">
    <source>
        <dbReference type="Pfam" id="PF00370"/>
    </source>
</evidence>
<dbReference type="InterPro" id="IPR018483">
    <property type="entry name" value="Carb_kinase_FGGY_CS"/>
</dbReference>
<dbReference type="Gene3D" id="3.30.420.40">
    <property type="match status" value="2"/>
</dbReference>
<sequence>MEKKYFLTIDRGQSEIKAAFYTVNAEVVCLESRRCQPIRSLKPGWAEQDMELMWEQAAAAVRELFCKSGISPEEVAAVSFSGQGGGNFLVSQDGEAVYPGVLSMDSRHEEVMDHFETQKEAEIPRTAAFMLWLKEKEPEVFKKVRWILGSKDWIRYRLTGKANADMSDPPAPVDLDTGEYLTKCLETAGIAECITMLPPLVYASEICGAVTEEAAELTGLAAGTPVAAGAHDMIACSIGSGGNKQGHLAVIMGTLGINIAVLDAAARLPAVQVPGESFLFGGITREIKTVTTSIGSGCNTMNWLLDLMFSGEEQEAKEKGVSVFELLEKRLAEKKESSIVFQPYLLGTFYNSSARAGILGMTSHTTKEDILLALFQGICITMCIEIRRLEVRTQKFREIWMTGGGSQSNIWGQMFADVLKRPVHIGKDRETGCRGAAICAGVALGYYTLQDGFPEPVREKTYYPREEKAAWYEEQLKLYQEAYDMSVDFWNRQKEL</sequence>
<name>C0C6H3_9FIRM</name>
<gene>
    <name evidence="7" type="ORF">CLOHYLEM_07710</name>
</gene>
<dbReference type="STRING" id="553973.CLOHYLEM_07710"/>
<dbReference type="OrthoDB" id="9805576at2"/>
<dbReference type="GO" id="GO:0016301">
    <property type="term" value="F:kinase activity"/>
    <property type="evidence" value="ECO:0007669"/>
    <property type="project" value="UniProtKB-KW"/>
</dbReference>
<dbReference type="Pfam" id="PF00370">
    <property type="entry name" value="FGGY_N"/>
    <property type="match status" value="1"/>
</dbReference>
<accession>C0C6H3</accession>
<dbReference type="SUPFAM" id="SSF53067">
    <property type="entry name" value="Actin-like ATPase domain"/>
    <property type="match status" value="2"/>
</dbReference>
<dbReference type="GO" id="GO:0005975">
    <property type="term" value="P:carbohydrate metabolic process"/>
    <property type="evidence" value="ECO:0007669"/>
    <property type="project" value="InterPro"/>
</dbReference>
<evidence type="ECO:0000259" key="6">
    <source>
        <dbReference type="Pfam" id="PF02782"/>
    </source>
</evidence>
<keyword evidence="8" id="KW-1185">Reference proteome</keyword>
<comment type="similarity">
    <text evidence="1 4">Belongs to the FGGY kinase family.</text>
</comment>
<dbReference type="RefSeq" id="WP_006445051.1">
    <property type="nucleotide sequence ID" value="NZ_CP036524.1"/>
</dbReference>
<dbReference type="AlphaFoldDB" id="C0C6H3"/>
<dbReference type="InterPro" id="IPR000577">
    <property type="entry name" value="Carb_kinase_FGGY"/>
</dbReference>
<dbReference type="eggNOG" id="COG1070">
    <property type="taxonomic scope" value="Bacteria"/>
</dbReference>
<dbReference type="HOGENOM" id="CLU_009281_3_1_9"/>
<reference evidence="7" key="2">
    <citation type="submission" date="2013-06" db="EMBL/GenBank/DDBJ databases">
        <title>Draft genome sequence of Clostridium hylemonae (DSM 15053).</title>
        <authorList>
            <person name="Sudarsanam P."/>
            <person name="Ley R."/>
            <person name="Guruge J."/>
            <person name="Turnbaugh P.J."/>
            <person name="Mahowald M."/>
            <person name="Liep D."/>
            <person name="Gordon J."/>
        </authorList>
    </citation>
    <scope>NUCLEOTIDE SEQUENCE</scope>
    <source>
        <strain evidence="7">DSM 15053</strain>
    </source>
</reference>
<organism evidence="7 8">
    <name type="scientific">[Clostridium] hylemonae DSM 15053</name>
    <dbReference type="NCBI Taxonomy" id="553973"/>
    <lineage>
        <taxon>Bacteria</taxon>
        <taxon>Bacillati</taxon>
        <taxon>Bacillota</taxon>
        <taxon>Clostridia</taxon>
        <taxon>Lachnospirales</taxon>
        <taxon>Lachnospiraceae</taxon>
    </lineage>
</organism>
<evidence type="ECO:0000256" key="2">
    <source>
        <dbReference type="ARBA" id="ARBA00022679"/>
    </source>
</evidence>
<reference evidence="7" key="1">
    <citation type="submission" date="2009-02" db="EMBL/GenBank/DDBJ databases">
        <authorList>
            <person name="Fulton L."/>
            <person name="Clifton S."/>
            <person name="Fulton B."/>
            <person name="Xu J."/>
            <person name="Minx P."/>
            <person name="Pepin K.H."/>
            <person name="Johnson M."/>
            <person name="Bhonagiri V."/>
            <person name="Nash W.E."/>
            <person name="Mardis E.R."/>
            <person name="Wilson R.K."/>
        </authorList>
    </citation>
    <scope>NUCLEOTIDE SEQUENCE [LARGE SCALE GENOMIC DNA]</scope>
    <source>
        <strain evidence="7">DSM 15053</strain>
    </source>
</reference>
<dbReference type="InterPro" id="IPR018485">
    <property type="entry name" value="FGGY_C"/>
</dbReference>
<dbReference type="PIRSF" id="PIRSF000538">
    <property type="entry name" value="GlpK"/>
    <property type="match status" value="1"/>
</dbReference>